<evidence type="ECO:0000259" key="1">
    <source>
        <dbReference type="Pfam" id="PF13439"/>
    </source>
</evidence>
<dbReference type="InterPro" id="IPR050194">
    <property type="entry name" value="Glycosyltransferase_grp1"/>
</dbReference>
<evidence type="ECO:0000313" key="3">
    <source>
        <dbReference type="Proteomes" id="UP000829925"/>
    </source>
</evidence>
<dbReference type="Pfam" id="PF13692">
    <property type="entry name" value="Glyco_trans_1_4"/>
    <property type="match status" value="1"/>
</dbReference>
<dbReference type="PANTHER" id="PTHR45947:SF3">
    <property type="entry name" value="SULFOQUINOVOSYL TRANSFERASE SQD2"/>
    <property type="match status" value="1"/>
</dbReference>
<keyword evidence="3" id="KW-1185">Reference proteome</keyword>
<protein>
    <submittedName>
        <fullName evidence="2">Glycosyltransferase family 4 protein</fullName>
    </submittedName>
</protein>
<dbReference type="RefSeq" id="WP_245097016.1">
    <property type="nucleotide sequence ID" value="NZ_CP095053.1"/>
</dbReference>
<dbReference type="AlphaFoldDB" id="A0A8T9T2D7"/>
<feature type="domain" description="Glycosyltransferase subfamily 4-like N-terminal" evidence="1">
    <location>
        <begin position="24"/>
        <end position="180"/>
    </location>
</feature>
<evidence type="ECO:0000313" key="2">
    <source>
        <dbReference type="EMBL" id="UOR07344.1"/>
    </source>
</evidence>
<proteinExistence type="predicted"/>
<dbReference type="Pfam" id="PF13439">
    <property type="entry name" value="Glyco_transf_4"/>
    <property type="match status" value="1"/>
</dbReference>
<dbReference type="Proteomes" id="UP000829925">
    <property type="component" value="Chromosome"/>
</dbReference>
<dbReference type="EMBL" id="CP095053">
    <property type="protein sequence ID" value="UOR07344.1"/>
    <property type="molecule type" value="Genomic_DNA"/>
</dbReference>
<dbReference type="InterPro" id="IPR028098">
    <property type="entry name" value="Glyco_trans_4-like_N"/>
</dbReference>
<dbReference type="KEGG" id="haei:MUN82_09650"/>
<reference evidence="2 3" key="1">
    <citation type="submission" date="2022-04" db="EMBL/GenBank/DDBJ databases">
        <title>Hymenobacter sp. isolated from the air.</title>
        <authorList>
            <person name="Won M."/>
            <person name="Lee C.-M."/>
            <person name="Woen H.-Y."/>
            <person name="Kwon S.-W."/>
        </authorList>
    </citation>
    <scope>NUCLEOTIDE SEQUENCE [LARGE SCALE GENOMIC DNA]</scope>
    <source>
        <strain evidence="3">5413 J-13</strain>
    </source>
</reference>
<dbReference type="Gene3D" id="3.40.50.2000">
    <property type="entry name" value="Glycogen Phosphorylase B"/>
    <property type="match status" value="2"/>
</dbReference>
<accession>A0A8T9T2D7</accession>
<dbReference type="GO" id="GO:0016757">
    <property type="term" value="F:glycosyltransferase activity"/>
    <property type="evidence" value="ECO:0007669"/>
    <property type="project" value="UniProtKB-ARBA"/>
</dbReference>
<dbReference type="PANTHER" id="PTHR45947">
    <property type="entry name" value="SULFOQUINOVOSYL TRANSFERASE SQD2"/>
    <property type="match status" value="1"/>
</dbReference>
<gene>
    <name evidence="2" type="ORF">MUN82_09650</name>
</gene>
<sequence length="387" mass="42843">MSATGPTLPSAQFPIAILCLSASWGGLEINTVKLADWLRGRGWPVQLIASAGSPLAAQAQQKGITTCFLSNPLRAVDVPAAWRLRTLVQHQGARVLIVTQNQDLPLAVLCKRWLLPRLRLVYQQHMQLGLSKRDLLHTLRYQALDAWLAPLPGLARQVGEKTRMDMRRVHVVPLGIELDRFLHPGLTQQQAKQQLQLPATGHLLGLVGRFDEGKGQQFAVEAFYHLRQHFPDQELHLVLVGEATKNHQAASAYRTAVIERVTELGLTPYVHIRNFTDQPQVVYRALDVFLVASLNETYGMVTIEAMAAGLPIVATRAGGTPEILTEGKTGLLYPLGDIQAWLTAVGWCLQQPAQAAEMGLRAQQVAVRTYSHHHQCALTEDILRQLL</sequence>
<name>A0A8T9T2D7_9BACT</name>
<organism evidence="2 3">
    <name type="scientific">Hymenobacter aerilatus</name>
    <dbReference type="NCBI Taxonomy" id="2932251"/>
    <lineage>
        <taxon>Bacteria</taxon>
        <taxon>Pseudomonadati</taxon>
        <taxon>Bacteroidota</taxon>
        <taxon>Cytophagia</taxon>
        <taxon>Cytophagales</taxon>
        <taxon>Hymenobacteraceae</taxon>
        <taxon>Hymenobacter</taxon>
    </lineage>
</organism>
<dbReference type="CDD" id="cd03801">
    <property type="entry name" value="GT4_PimA-like"/>
    <property type="match status" value="1"/>
</dbReference>
<dbReference type="SUPFAM" id="SSF53756">
    <property type="entry name" value="UDP-Glycosyltransferase/glycogen phosphorylase"/>
    <property type="match status" value="1"/>
</dbReference>